<accession>A0A934QIS2</accession>
<keyword evidence="2" id="KW-1185">Reference proteome</keyword>
<sequence>MAQIINFPTARTAVAPAVKVNAGPTLNELIMQMRADSQALARSMQEMQAAVQMLIDADLPGSAQTLLAETGHFGMSLSAGVSSGR</sequence>
<protein>
    <submittedName>
        <fullName evidence="1">Uncharacterized protein</fullName>
    </submittedName>
</protein>
<dbReference type="AlphaFoldDB" id="A0A934QIS2"/>
<gene>
    <name evidence="1" type="ORF">CKO21_09460</name>
</gene>
<evidence type="ECO:0000313" key="1">
    <source>
        <dbReference type="EMBL" id="MBK1697472.1"/>
    </source>
</evidence>
<reference evidence="1" key="1">
    <citation type="submission" date="2017-08" db="EMBL/GenBank/DDBJ databases">
        <authorList>
            <person name="Imhoff J.F."/>
            <person name="Rahn T."/>
            <person name="Kuenzel S."/>
            <person name="Neulinger S.C."/>
        </authorList>
    </citation>
    <scope>NUCLEOTIDE SEQUENCE</scope>
    <source>
        <strain evidence="1">DSM 9154</strain>
    </source>
</reference>
<organism evidence="1 2">
    <name type="scientific">Rhodovibrio salinarum</name>
    <dbReference type="NCBI Taxonomy" id="1087"/>
    <lineage>
        <taxon>Bacteria</taxon>
        <taxon>Pseudomonadati</taxon>
        <taxon>Pseudomonadota</taxon>
        <taxon>Alphaproteobacteria</taxon>
        <taxon>Rhodospirillales</taxon>
        <taxon>Rhodovibrionaceae</taxon>
        <taxon>Rhodovibrio</taxon>
    </lineage>
</organism>
<dbReference type="EMBL" id="NRRE01000026">
    <property type="protein sequence ID" value="MBK1697472.1"/>
    <property type="molecule type" value="Genomic_DNA"/>
</dbReference>
<reference evidence="1" key="2">
    <citation type="journal article" date="2020" name="Microorganisms">
        <title>Osmotic Adaptation and Compatible Solute Biosynthesis of Phototrophic Bacteria as Revealed from Genome Analyses.</title>
        <authorList>
            <person name="Imhoff J.F."/>
            <person name="Rahn T."/>
            <person name="Kunzel S."/>
            <person name="Keller A."/>
            <person name="Neulinger S.C."/>
        </authorList>
    </citation>
    <scope>NUCLEOTIDE SEQUENCE</scope>
    <source>
        <strain evidence="1">DSM 9154</strain>
    </source>
</reference>
<proteinExistence type="predicted"/>
<dbReference type="RefSeq" id="WP_027289258.1">
    <property type="nucleotide sequence ID" value="NZ_NRRE01000026.1"/>
</dbReference>
<comment type="caution">
    <text evidence="1">The sequence shown here is derived from an EMBL/GenBank/DDBJ whole genome shotgun (WGS) entry which is preliminary data.</text>
</comment>
<evidence type="ECO:0000313" key="2">
    <source>
        <dbReference type="Proteomes" id="UP000778970"/>
    </source>
</evidence>
<name>A0A934QIS2_9PROT</name>
<dbReference type="Proteomes" id="UP000778970">
    <property type="component" value="Unassembled WGS sequence"/>
</dbReference>